<feature type="transmembrane region" description="Helical" evidence="2">
    <location>
        <begin position="140"/>
        <end position="159"/>
    </location>
</feature>
<reference evidence="3 4" key="1">
    <citation type="journal article" date="2015" name="Fungal Genet. Biol.">
        <title>Evolution of novel wood decay mechanisms in Agaricales revealed by the genome sequences of Fistulina hepatica and Cylindrobasidium torrendii.</title>
        <authorList>
            <person name="Floudas D."/>
            <person name="Held B.W."/>
            <person name="Riley R."/>
            <person name="Nagy L.G."/>
            <person name="Koehler G."/>
            <person name="Ransdell A.S."/>
            <person name="Younus H."/>
            <person name="Chow J."/>
            <person name="Chiniquy J."/>
            <person name="Lipzen A."/>
            <person name="Tritt A."/>
            <person name="Sun H."/>
            <person name="Haridas S."/>
            <person name="LaButti K."/>
            <person name="Ohm R.A."/>
            <person name="Kues U."/>
            <person name="Blanchette R.A."/>
            <person name="Grigoriev I.V."/>
            <person name="Minto R.E."/>
            <person name="Hibbett D.S."/>
        </authorList>
    </citation>
    <scope>NUCLEOTIDE SEQUENCE [LARGE SCALE GENOMIC DNA]</scope>
    <source>
        <strain evidence="3 4">FP15055 ss-10</strain>
    </source>
</reference>
<proteinExistence type="predicted"/>
<feature type="transmembrane region" description="Helical" evidence="2">
    <location>
        <begin position="54"/>
        <end position="73"/>
    </location>
</feature>
<feature type="transmembrane region" description="Helical" evidence="2">
    <location>
        <begin position="165"/>
        <end position="195"/>
    </location>
</feature>
<protein>
    <submittedName>
        <fullName evidence="3">Uncharacterized protein</fullName>
    </submittedName>
</protein>
<accession>A0A0D7BBI5</accession>
<feature type="transmembrane region" description="Helical" evidence="2">
    <location>
        <begin position="247"/>
        <end position="268"/>
    </location>
</feature>
<feature type="transmembrane region" description="Helical" evidence="2">
    <location>
        <begin position="216"/>
        <end position="241"/>
    </location>
</feature>
<feature type="region of interest" description="Disordered" evidence="1">
    <location>
        <begin position="330"/>
        <end position="350"/>
    </location>
</feature>
<feature type="transmembrane region" description="Helical" evidence="2">
    <location>
        <begin position="107"/>
        <end position="128"/>
    </location>
</feature>
<dbReference type="EMBL" id="KN880515">
    <property type="protein sequence ID" value="KIY67878.1"/>
    <property type="molecule type" value="Genomic_DNA"/>
</dbReference>
<dbReference type="Proteomes" id="UP000054007">
    <property type="component" value="Unassembled WGS sequence"/>
</dbReference>
<evidence type="ECO:0000256" key="1">
    <source>
        <dbReference type="SAM" id="MobiDB-lite"/>
    </source>
</evidence>
<dbReference type="OrthoDB" id="3354175at2759"/>
<evidence type="ECO:0000313" key="4">
    <source>
        <dbReference type="Proteomes" id="UP000054007"/>
    </source>
</evidence>
<dbReference type="AlphaFoldDB" id="A0A0D7BBI5"/>
<keyword evidence="4" id="KW-1185">Reference proteome</keyword>
<organism evidence="3 4">
    <name type="scientific">Cylindrobasidium torrendii FP15055 ss-10</name>
    <dbReference type="NCBI Taxonomy" id="1314674"/>
    <lineage>
        <taxon>Eukaryota</taxon>
        <taxon>Fungi</taxon>
        <taxon>Dikarya</taxon>
        <taxon>Basidiomycota</taxon>
        <taxon>Agaricomycotina</taxon>
        <taxon>Agaricomycetes</taxon>
        <taxon>Agaricomycetidae</taxon>
        <taxon>Agaricales</taxon>
        <taxon>Marasmiineae</taxon>
        <taxon>Physalacriaceae</taxon>
        <taxon>Cylindrobasidium</taxon>
    </lineage>
</organism>
<name>A0A0D7BBI5_9AGAR</name>
<sequence>MTLVDPRAGSSISLELSNFISLILETLLYGAFTVLFSSALWVMYDARARRGMNMILLSSAATIWILATVHLVLDIARAAKAYVYLEGGSADQFYLELSHPLEVAKTATYGVITLVGDAFVIYRCYIVWNRKWWIVPGPALLLIATGVAAFGTTAMFAHSDPEDNVFVFASWVTSFIVLTLVTNVLCTLLIAFRIIRIRRGVKNNAALRGAAVPVDSVLAMIIESASIYSVSVIVFMVTYITGSNAQYILLDMMPPIIGITFTFIILRVSMGISARAFKEAPSTSTGDHGLGIRRSFGMSGRGMAVPTPVAVSVSQTVTQAFDEDVDGEIYSPYGDKSTEAKSGAGAPTAI</sequence>
<keyword evidence="2" id="KW-0812">Transmembrane</keyword>
<evidence type="ECO:0000313" key="3">
    <source>
        <dbReference type="EMBL" id="KIY67878.1"/>
    </source>
</evidence>
<gene>
    <name evidence="3" type="ORF">CYLTODRAFT_454087</name>
</gene>
<keyword evidence="2" id="KW-0472">Membrane</keyword>
<keyword evidence="2" id="KW-1133">Transmembrane helix</keyword>
<evidence type="ECO:0000256" key="2">
    <source>
        <dbReference type="SAM" id="Phobius"/>
    </source>
</evidence>
<feature type="transmembrane region" description="Helical" evidence="2">
    <location>
        <begin position="20"/>
        <end position="42"/>
    </location>
</feature>